<feature type="signal peptide" evidence="3">
    <location>
        <begin position="1"/>
        <end position="24"/>
    </location>
</feature>
<keyword evidence="2" id="KW-0472">Membrane</keyword>
<feature type="transmembrane region" description="Helical" evidence="2">
    <location>
        <begin position="82"/>
        <end position="101"/>
    </location>
</feature>
<protein>
    <submittedName>
        <fullName evidence="4">Uncharacterized protein</fullName>
    </submittedName>
</protein>
<feature type="chain" id="PRO_5047204665" evidence="3">
    <location>
        <begin position="25"/>
        <end position="102"/>
    </location>
</feature>
<reference evidence="4 5" key="1">
    <citation type="submission" date="2024-02" db="EMBL/GenBank/DDBJ databases">
        <authorList>
            <person name="Daric V."/>
            <person name="Darras S."/>
        </authorList>
    </citation>
    <scope>NUCLEOTIDE SEQUENCE [LARGE SCALE GENOMIC DNA]</scope>
</reference>
<evidence type="ECO:0000256" key="2">
    <source>
        <dbReference type="SAM" id="Phobius"/>
    </source>
</evidence>
<keyword evidence="5" id="KW-1185">Reference proteome</keyword>
<evidence type="ECO:0000313" key="4">
    <source>
        <dbReference type="EMBL" id="CAK8694097.1"/>
    </source>
</evidence>
<dbReference type="Proteomes" id="UP001642483">
    <property type="component" value="Unassembled WGS sequence"/>
</dbReference>
<evidence type="ECO:0000313" key="5">
    <source>
        <dbReference type="Proteomes" id="UP001642483"/>
    </source>
</evidence>
<feature type="region of interest" description="Disordered" evidence="1">
    <location>
        <begin position="26"/>
        <end position="77"/>
    </location>
</feature>
<evidence type="ECO:0000256" key="1">
    <source>
        <dbReference type="SAM" id="MobiDB-lite"/>
    </source>
</evidence>
<feature type="compositionally biased region" description="Polar residues" evidence="1">
    <location>
        <begin position="27"/>
        <end position="44"/>
    </location>
</feature>
<sequence>MSRISTALLFAFLFVLALAQMSAAQDEMSTTQNEMGSGMGSTEQAAMDPTEQAAMDPTEQAAMDPTEPSITTESTTGGAATVTPITMTILTVFILAVANMFG</sequence>
<proteinExistence type="predicted"/>
<gene>
    <name evidence="4" type="ORF">CVLEPA_LOCUS27367</name>
</gene>
<feature type="compositionally biased region" description="Low complexity" evidence="1">
    <location>
        <begin position="65"/>
        <end position="77"/>
    </location>
</feature>
<dbReference type="EMBL" id="CAWYQH010000141">
    <property type="protein sequence ID" value="CAK8694097.1"/>
    <property type="molecule type" value="Genomic_DNA"/>
</dbReference>
<organism evidence="4 5">
    <name type="scientific">Clavelina lepadiformis</name>
    <name type="common">Light-bulb sea squirt</name>
    <name type="synonym">Ascidia lepadiformis</name>
    <dbReference type="NCBI Taxonomy" id="159417"/>
    <lineage>
        <taxon>Eukaryota</taxon>
        <taxon>Metazoa</taxon>
        <taxon>Chordata</taxon>
        <taxon>Tunicata</taxon>
        <taxon>Ascidiacea</taxon>
        <taxon>Aplousobranchia</taxon>
        <taxon>Clavelinidae</taxon>
        <taxon>Clavelina</taxon>
    </lineage>
</organism>
<evidence type="ECO:0000256" key="3">
    <source>
        <dbReference type="SAM" id="SignalP"/>
    </source>
</evidence>
<name>A0ABP0GQX0_CLALP</name>
<keyword evidence="2" id="KW-1133">Transmembrane helix</keyword>
<keyword evidence="2" id="KW-0812">Transmembrane</keyword>
<comment type="caution">
    <text evidence="4">The sequence shown here is derived from an EMBL/GenBank/DDBJ whole genome shotgun (WGS) entry which is preliminary data.</text>
</comment>
<accession>A0ABP0GQX0</accession>
<keyword evidence="3" id="KW-0732">Signal</keyword>